<reference evidence="1 2" key="1">
    <citation type="journal article" date="2019" name="Microbiol. Resour. Announc.">
        <title>Complete Genome Sequence of Halomonas sulfidaeris Strain Esulfide1 Isolated from a Metal Sulfide Rock at a Depth of 2,200 Meters, Obtained Using Nanopore Sequencing.</title>
        <authorList>
            <person name="Saito M."/>
            <person name="Nishigata A."/>
            <person name="Galipon J."/>
            <person name="Arakawa K."/>
        </authorList>
    </citation>
    <scope>NUCLEOTIDE SEQUENCE [LARGE SCALE GENOMIC DNA]</scope>
    <source>
        <strain evidence="1 2">ATCC BAA-803</strain>
    </source>
</reference>
<proteinExistence type="predicted"/>
<evidence type="ECO:0000313" key="2">
    <source>
        <dbReference type="Proteomes" id="UP000320231"/>
    </source>
</evidence>
<dbReference type="KEGG" id="hsr:HSBAA_16170"/>
<accession>A0A455U750</accession>
<name>A0A455U750_9GAMM</name>
<protein>
    <submittedName>
        <fullName evidence="1">Uncharacterized protein</fullName>
    </submittedName>
</protein>
<gene>
    <name evidence="1" type="ORF">HSBAA_16170</name>
</gene>
<organism evidence="1 2">
    <name type="scientific">Vreelandella sulfidaeris</name>
    <dbReference type="NCBI Taxonomy" id="115553"/>
    <lineage>
        <taxon>Bacteria</taxon>
        <taxon>Pseudomonadati</taxon>
        <taxon>Pseudomonadota</taxon>
        <taxon>Gammaproteobacteria</taxon>
        <taxon>Oceanospirillales</taxon>
        <taxon>Halomonadaceae</taxon>
        <taxon>Vreelandella</taxon>
    </lineage>
</organism>
<dbReference type="AlphaFoldDB" id="A0A455U750"/>
<dbReference type="Proteomes" id="UP000320231">
    <property type="component" value="Chromosome"/>
</dbReference>
<sequence>MPNGTIIHSNSSVTAGACSNSVLNPPTVRPEARVLFMGAPTKTLEEQHLPWYPRQVRLSSVEVTGTLHGAFGGTLGTLERLLYRGITG</sequence>
<dbReference type="EMBL" id="AP019514">
    <property type="protein sequence ID" value="BBI60311.1"/>
    <property type="molecule type" value="Genomic_DNA"/>
</dbReference>
<evidence type="ECO:0000313" key="1">
    <source>
        <dbReference type="EMBL" id="BBI60311.1"/>
    </source>
</evidence>